<dbReference type="Proteomes" id="UP000500791">
    <property type="component" value="Chromosome"/>
</dbReference>
<evidence type="ECO:0000313" key="3">
    <source>
        <dbReference type="Proteomes" id="UP000500791"/>
    </source>
</evidence>
<dbReference type="KEGG" id="mon:G8E03_03510"/>
<feature type="transmembrane region" description="Helical" evidence="1">
    <location>
        <begin position="118"/>
        <end position="138"/>
    </location>
</feature>
<protein>
    <submittedName>
        <fullName evidence="2">DUF2182 domain-containing protein</fullName>
    </submittedName>
</protein>
<feature type="transmembrane region" description="Helical" evidence="1">
    <location>
        <begin position="252"/>
        <end position="277"/>
    </location>
</feature>
<proteinExistence type="predicted"/>
<dbReference type="Pfam" id="PF09948">
    <property type="entry name" value="PpoB2"/>
    <property type="match status" value="1"/>
</dbReference>
<feature type="transmembrane region" description="Helical" evidence="1">
    <location>
        <begin position="20"/>
        <end position="39"/>
    </location>
</feature>
<feature type="transmembrane region" description="Helical" evidence="1">
    <location>
        <begin position="217"/>
        <end position="246"/>
    </location>
</feature>
<evidence type="ECO:0000256" key="1">
    <source>
        <dbReference type="SAM" id="Phobius"/>
    </source>
</evidence>
<evidence type="ECO:0000313" key="2">
    <source>
        <dbReference type="EMBL" id="QIK39912.1"/>
    </source>
</evidence>
<dbReference type="InterPro" id="IPR018688">
    <property type="entry name" value="PpoB2-like"/>
</dbReference>
<keyword evidence="3" id="KW-1185">Reference proteome</keyword>
<dbReference type="RefSeq" id="WP_166188727.1">
    <property type="nucleotide sequence ID" value="NZ_CP049811.1"/>
</dbReference>
<feature type="transmembrane region" description="Helical" evidence="1">
    <location>
        <begin position="84"/>
        <end position="106"/>
    </location>
</feature>
<name>A0A6G7VIZ4_9RHOB</name>
<dbReference type="AlphaFoldDB" id="A0A6G7VIZ4"/>
<accession>A0A6G7VIZ4</accession>
<sequence length="278" mass="29619">MADIENGRGIECILVRTRMVAWLMFFAGCLAAWYVLFVWSSHMQVGWLGFPGMTTQMSLDTATIQGGSSGQGDMLDMDRFLSLFAMWMVMMAAMMLPTFVPTARIFMDLVEAEIARPVGLAGLAVGYTGVWMGVAALLAAVQTGLVHIGLTGPTGQNMSPLFSAVLLIVAGLYQFTEAKDRCAHLCRSPMSMFLAEFRPGLRGGIGLGLKAGKYCALCCWGLIALGFAGGMMSLLWMGLAAVLMVLEKTPKIGRWLTAPIGIGLVALGLGVAGRGFLG</sequence>
<keyword evidence="1" id="KW-1133">Transmembrane helix</keyword>
<feature type="transmembrane region" description="Helical" evidence="1">
    <location>
        <begin position="158"/>
        <end position="175"/>
    </location>
</feature>
<keyword evidence="1" id="KW-0812">Transmembrane</keyword>
<dbReference type="EMBL" id="CP049811">
    <property type="protein sequence ID" value="QIK39912.1"/>
    <property type="molecule type" value="Genomic_DNA"/>
</dbReference>
<reference evidence="2 3" key="1">
    <citation type="submission" date="2020-03" db="EMBL/GenBank/DDBJ databases">
        <title>Complete genome sequence of Monaibacterium sp. ALG8 with diverse plasmids.</title>
        <authorList>
            <person name="Sun C."/>
        </authorList>
    </citation>
    <scope>NUCLEOTIDE SEQUENCE [LARGE SCALE GENOMIC DNA]</scope>
    <source>
        <strain evidence="2 3">ALG8</strain>
    </source>
</reference>
<gene>
    <name evidence="2" type="ORF">G8E03_03510</name>
</gene>
<organism evidence="2 3">
    <name type="scientific">Pontivivens nitratireducens</name>
    <dbReference type="NCBI Taxonomy" id="2758038"/>
    <lineage>
        <taxon>Bacteria</taxon>
        <taxon>Pseudomonadati</taxon>
        <taxon>Pseudomonadota</taxon>
        <taxon>Alphaproteobacteria</taxon>
        <taxon>Rhodobacterales</taxon>
        <taxon>Paracoccaceae</taxon>
        <taxon>Pontivivens</taxon>
    </lineage>
</organism>
<keyword evidence="1" id="KW-0472">Membrane</keyword>